<feature type="domain" description="Peptidase S1" evidence="6">
    <location>
        <begin position="1"/>
        <end position="234"/>
    </location>
</feature>
<reference evidence="7" key="1">
    <citation type="submission" date="2021-02" db="EMBL/GenBank/DDBJ databases">
        <authorList>
            <person name="Steward A R."/>
        </authorList>
    </citation>
    <scope>NUCLEOTIDE SEQUENCE</scope>
</reference>
<evidence type="ECO:0000259" key="6">
    <source>
        <dbReference type="PROSITE" id="PS50240"/>
    </source>
</evidence>
<dbReference type="PANTHER" id="PTHR24276:SF98">
    <property type="entry name" value="FI18310P1-RELATED"/>
    <property type="match status" value="1"/>
</dbReference>
<proteinExistence type="inferred from homology"/>
<dbReference type="SMART" id="SM00020">
    <property type="entry name" value="Tryp_SPc"/>
    <property type="match status" value="1"/>
</dbReference>
<evidence type="ECO:0000256" key="3">
    <source>
        <dbReference type="ARBA" id="ARBA00022801"/>
    </source>
</evidence>
<dbReference type="PRINTS" id="PR00722">
    <property type="entry name" value="CHYMOTRYPSIN"/>
</dbReference>
<dbReference type="InterPro" id="IPR001314">
    <property type="entry name" value="Peptidase_S1A"/>
</dbReference>
<dbReference type="PROSITE" id="PS00134">
    <property type="entry name" value="TRYPSIN_HIS"/>
    <property type="match status" value="1"/>
</dbReference>
<evidence type="ECO:0000256" key="2">
    <source>
        <dbReference type="ARBA" id="ARBA00022670"/>
    </source>
</evidence>
<dbReference type="InterPro" id="IPR018114">
    <property type="entry name" value="TRYPSIN_HIS"/>
</dbReference>
<evidence type="ECO:0000256" key="4">
    <source>
        <dbReference type="ARBA" id="ARBA00022825"/>
    </source>
</evidence>
<dbReference type="SUPFAM" id="SSF50494">
    <property type="entry name" value="Trypsin-like serine proteases"/>
    <property type="match status" value="1"/>
</dbReference>
<dbReference type="InterPro" id="IPR001254">
    <property type="entry name" value="Trypsin_dom"/>
</dbReference>
<evidence type="ECO:0000313" key="7">
    <source>
        <dbReference type="EMBL" id="CAF4950382.1"/>
    </source>
</evidence>
<keyword evidence="5" id="KW-1015">Disulfide bond</keyword>
<dbReference type="PROSITE" id="PS50240">
    <property type="entry name" value="TRYPSIN_DOM"/>
    <property type="match status" value="1"/>
</dbReference>
<dbReference type="EMBL" id="CAJOBZ010000072">
    <property type="protein sequence ID" value="CAF4950382.1"/>
    <property type="molecule type" value="Genomic_DNA"/>
</dbReference>
<keyword evidence="8" id="KW-1185">Reference proteome</keyword>
<evidence type="ECO:0000313" key="8">
    <source>
        <dbReference type="Proteomes" id="UP000663880"/>
    </source>
</evidence>
<dbReference type="Gene3D" id="2.40.10.10">
    <property type="entry name" value="Trypsin-like serine proteases"/>
    <property type="match status" value="1"/>
</dbReference>
<keyword evidence="3" id="KW-0378">Hydrolase</keyword>
<sequence>MEKFPFAVLMEEQRYTTHEGVRKLIYDPFCSATVLSSTWTLTASHCIDDMNIMLVPLFIRYNTTGEPQRKNILKIISNPNRPINERLANDIALVKTDSIQLPFYAKLSSVDYTTLVGQEAILLGYGITYTKYEKDPGTNFTLKMMDVMLMTCQRTPISKLYLSICTVPKCGVTEFLCPGDSGGTVLHSSGVIGVHFGVIRCFEKKNSPLFGRFNYASISVPVSPYLDWIRSEITRD</sequence>
<dbReference type="Pfam" id="PF00089">
    <property type="entry name" value="Trypsin"/>
    <property type="match status" value="1"/>
</dbReference>
<organism evidence="7 8">
    <name type="scientific">Pieris macdunnoughi</name>
    <dbReference type="NCBI Taxonomy" id="345717"/>
    <lineage>
        <taxon>Eukaryota</taxon>
        <taxon>Metazoa</taxon>
        <taxon>Ecdysozoa</taxon>
        <taxon>Arthropoda</taxon>
        <taxon>Hexapoda</taxon>
        <taxon>Insecta</taxon>
        <taxon>Pterygota</taxon>
        <taxon>Neoptera</taxon>
        <taxon>Endopterygota</taxon>
        <taxon>Lepidoptera</taxon>
        <taxon>Glossata</taxon>
        <taxon>Ditrysia</taxon>
        <taxon>Papilionoidea</taxon>
        <taxon>Pieridae</taxon>
        <taxon>Pierinae</taxon>
        <taxon>Pieris</taxon>
    </lineage>
</organism>
<dbReference type="GO" id="GO:0006508">
    <property type="term" value="P:proteolysis"/>
    <property type="evidence" value="ECO:0007669"/>
    <property type="project" value="UniProtKB-KW"/>
</dbReference>
<dbReference type="InterPro" id="IPR050430">
    <property type="entry name" value="Peptidase_S1"/>
</dbReference>
<comment type="similarity">
    <text evidence="1">Belongs to the peptidase S1 family.</text>
</comment>
<dbReference type="GO" id="GO:0004252">
    <property type="term" value="F:serine-type endopeptidase activity"/>
    <property type="evidence" value="ECO:0007669"/>
    <property type="project" value="InterPro"/>
</dbReference>
<keyword evidence="4" id="KW-0720">Serine protease</keyword>
<accession>A0A821XTM0</accession>
<keyword evidence="2" id="KW-0645">Protease</keyword>
<evidence type="ECO:0000256" key="5">
    <source>
        <dbReference type="ARBA" id="ARBA00023157"/>
    </source>
</evidence>
<name>A0A821XTM0_9NEOP</name>
<evidence type="ECO:0000256" key="1">
    <source>
        <dbReference type="ARBA" id="ARBA00007664"/>
    </source>
</evidence>
<dbReference type="PANTHER" id="PTHR24276">
    <property type="entry name" value="POLYSERASE-RELATED"/>
    <property type="match status" value="1"/>
</dbReference>
<dbReference type="Proteomes" id="UP000663880">
    <property type="component" value="Unassembled WGS sequence"/>
</dbReference>
<comment type="caution">
    <text evidence="7">The sequence shown here is derived from an EMBL/GenBank/DDBJ whole genome shotgun (WGS) entry which is preliminary data.</text>
</comment>
<dbReference type="InterPro" id="IPR043504">
    <property type="entry name" value="Peptidase_S1_PA_chymotrypsin"/>
</dbReference>
<dbReference type="AlphaFoldDB" id="A0A821XTM0"/>
<protein>
    <recommendedName>
        <fullName evidence="6">Peptidase S1 domain-containing protein</fullName>
    </recommendedName>
</protein>
<gene>
    <name evidence="7" type="ORF">PMACD_LOCUS15624</name>
</gene>
<dbReference type="InterPro" id="IPR009003">
    <property type="entry name" value="Peptidase_S1_PA"/>
</dbReference>
<dbReference type="OrthoDB" id="7452977at2759"/>